<keyword evidence="5" id="KW-1185">Reference proteome</keyword>
<dbReference type="InterPro" id="IPR011598">
    <property type="entry name" value="bHLH_dom"/>
</dbReference>
<evidence type="ECO:0000256" key="1">
    <source>
        <dbReference type="SAM" id="Coils"/>
    </source>
</evidence>
<name>A0A8K1CS25_PYTOL</name>
<dbReference type="Pfam" id="PF00010">
    <property type="entry name" value="HLH"/>
    <property type="match status" value="1"/>
</dbReference>
<feature type="compositionally biased region" description="Basic residues" evidence="2">
    <location>
        <begin position="63"/>
        <end position="74"/>
    </location>
</feature>
<sequence length="397" mass="43711">MLAPPSDFGYSPNHAAYHQHHPAQPMHQHSEERPKIFGMDPGHNGGPSIQMMAGHDYHHQMVHHGTPHHHHHAMTPHAGMTPQHAAAMTPQHHQEYEHEPLVMNVPPATHYYAPMGAHMLLVSSDYDYNSAQSSDGATPKNKPGTKRSREDLNMKEKKRMFKLNDRINQLKQMLEDSGVQTKKNKQSILDNAAYFIEQLRSDLMIAKQKAERAEKEAEQLKMQAQKSTKGDSNNLYQDNFLKSTTPRVLVDLNLRPVSINQAFVKFSGHNEAALQKKETLVACLCADAAKLESIVSKVRDENKPTSAMVEVSVGGRSTKVVLMASAVAGDDGKPASIEFSVAECEPAAEQKEAEPVAEEQTSAEPVKAEPEPETESPTAKADDTATDSDASVDSTVV</sequence>
<feature type="compositionally biased region" description="Low complexity" evidence="2">
    <location>
        <begin position="387"/>
        <end position="397"/>
    </location>
</feature>
<feature type="region of interest" description="Disordered" evidence="2">
    <location>
        <begin position="129"/>
        <end position="152"/>
    </location>
</feature>
<dbReference type="GO" id="GO:0046983">
    <property type="term" value="F:protein dimerization activity"/>
    <property type="evidence" value="ECO:0007669"/>
    <property type="project" value="InterPro"/>
</dbReference>
<keyword evidence="1" id="KW-0175">Coiled coil</keyword>
<feature type="region of interest" description="Disordered" evidence="2">
    <location>
        <begin position="63"/>
        <end position="93"/>
    </location>
</feature>
<evidence type="ECO:0000259" key="3">
    <source>
        <dbReference type="PROSITE" id="PS50888"/>
    </source>
</evidence>
<dbReference type="AlphaFoldDB" id="A0A8K1CS25"/>
<feature type="region of interest" description="Disordered" evidence="2">
    <location>
        <begin position="1"/>
        <end position="35"/>
    </location>
</feature>
<dbReference type="SMART" id="SM00353">
    <property type="entry name" value="HLH"/>
    <property type="match status" value="1"/>
</dbReference>
<feature type="coiled-coil region" evidence="1">
    <location>
        <begin position="153"/>
        <end position="230"/>
    </location>
</feature>
<dbReference type="SUPFAM" id="SSF47459">
    <property type="entry name" value="HLH, helix-loop-helix DNA-binding domain"/>
    <property type="match status" value="1"/>
</dbReference>
<dbReference type="EMBL" id="SPLM01000005">
    <property type="protein sequence ID" value="TMW67283.1"/>
    <property type="molecule type" value="Genomic_DNA"/>
</dbReference>
<dbReference type="InterPro" id="IPR036638">
    <property type="entry name" value="HLH_DNA-bd_sf"/>
</dbReference>
<dbReference type="OrthoDB" id="200651at2759"/>
<proteinExistence type="predicted"/>
<comment type="caution">
    <text evidence="4">The sequence shown here is derived from an EMBL/GenBank/DDBJ whole genome shotgun (WGS) entry which is preliminary data.</text>
</comment>
<reference evidence="4" key="1">
    <citation type="submission" date="2019-03" db="EMBL/GenBank/DDBJ databases">
        <title>Long read genome sequence of the mycoparasitic Pythium oligandrum ATCC 38472 isolated from sugarbeet rhizosphere.</title>
        <authorList>
            <person name="Gaulin E."/>
        </authorList>
    </citation>
    <scope>NUCLEOTIDE SEQUENCE</scope>
    <source>
        <strain evidence="4">ATCC 38472_TT</strain>
    </source>
</reference>
<evidence type="ECO:0000313" key="4">
    <source>
        <dbReference type="EMBL" id="TMW67283.1"/>
    </source>
</evidence>
<accession>A0A8K1CS25</accession>
<feature type="domain" description="BHLH" evidence="3">
    <location>
        <begin position="147"/>
        <end position="199"/>
    </location>
</feature>
<feature type="region of interest" description="Disordered" evidence="2">
    <location>
        <begin position="344"/>
        <end position="397"/>
    </location>
</feature>
<feature type="compositionally biased region" description="Low complexity" evidence="2">
    <location>
        <begin position="12"/>
        <end position="27"/>
    </location>
</feature>
<dbReference type="Gene3D" id="4.10.280.10">
    <property type="entry name" value="Helix-loop-helix DNA-binding domain"/>
    <property type="match status" value="1"/>
</dbReference>
<gene>
    <name evidence="4" type="ORF">Poli38472_012399</name>
</gene>
<protein>
    <recommendedName>
        <fullName evidence="3">BHLH domain-containing protein</fullName>
    </recommendedName>
</protein>
<organism evidence="4 5">
    <name type="scientific">Pythium oligandrum</name>
    <name type="common">Mycoparasitic fungus</name>
    <dbReference type="NCBI Taxonomy" id="41045"/>
    <lineage>
        <taxon>Eukaryota</taxon>
        <taxon>Sar</taxon>
        <taxon>Stramenopiles</taxon>
        <taxon>Oomycota</taxon>
        <taxon>Peronosporomycetes</taxon>
        <taxon>Pythiales</taxon>
        <taxon>Pythiaceae</taxon>
        <taxon>Pythium</taxon>
    </lineage>
</organism>
<evidence type="ECO:0000256" key="2">
    <source>
        <dbReference type="SAM" id="MobiDB-lite"/>
    </source>
</evidence>
<dbReference type="CDD" id="cd00083">
    <property type="entry name" value="bHLH_SF"/>
    <property type="match status" value="1"/>
</dbReference>
<dbReference type="Proteomes" id="UP000794436">
    <property type="component" value="Unassembled WGS sequence"/>
</dbReference>
<dbReference type="PROSITE" id="PS50888">
    <property type="entry name" value="BHLH"/>
    <property type="match status" value="1"/>
</dbReference>
<evidence type="ECO:0000313" key="5">
    <source>
        <dbReference type="Proteomes" id="UP000794436"/>
    </source>
</evidence>